<feature type="region of interest" description="Disordered" evidence="1">
    <location>
        <begin position="1"/>
        <end position="92"/>
    </location>
</feature>
<feature type="region of interest" description="Disordered" evidence="1">
    <location>
        <begin position="582"/>
        <end position="612"/>
    </location>
</feature>
<sequence length="653" mass="71016">MAGGRQGRASAPMEDENSHQAVWGMRQPAQSSSTTSSAPSSAAPFRLDLPDPPSAQPSSEPGHLSQATPRGRSSSLTDAAPLHAPARRSSTSTLAFDPRLPVAPLAKSLADLPFDILERIGELLLPIIVPAHSSGDRTSSQEWTGQRDDVVRFRSTCRATWRATARLVQRVCNVEVPEPRFGFSPAHLWKGADAVALSAISLADEPYARLSTPSRFIPASKIRQLFAHWSVPGAWDQPCGGCSTAAELFAAKLAGMTRLESLALVWQDEEAVTRTSPYTVDTLPAEILVALSQHPTLRELYLCGIKLSRRLSSGDKLDDVPTLPSQLRTLTLNACHDSALELVTLAPGVTQMRVQRDFASPPRVQPDCFWDLNVWMRAEEVDIVGLSGTQSRPLFIHWRNELEILRSLSPPPFIPLRSLRLVEPYLLNDVRSIVLPTFALLPQLRHFAIFIWSSRDFGPSIVGEIHAAMPDLDELGYADLDFPSTRCHIFPLVKDRLFPYVPSLRALRWFGHDPHLRQLDGDNDGGADQRGRWAWSDDPRPLDLGSAGAAQELHGARLAGDPFSSPSSSSSPVVAGSRIVDGSRDAEDGDEVEPSGATGGGGRKGRAKPRKSVLEQLEALRAHAATVEVPAGPTAQLVKGKEKGKGKAVLRER</sequence>
<protein>
    <submittedName>
        <fullName evidence="2">Uncharacterized protein</fullName>
    </submittedName>
</protein>
<dbReference type="OMA" id="DENSHQA"/>
<accession>A0A194S1L5</accession>
<gene>
    <name evidence="2" type="ORF">RHOBADRAFT_54240</name>
</gene>
<reference evidence="2 3" key="1">
    <citation type="journal article" date="2015" name="Front. Microbiol.">
        <title>Genome sequence of the plant growth promoting endophytic yeast Rhodotorula graminis WP1.</title>
        <authorList>
            <person name="Firrincieli A."/>
            <person name="Otillar R."/>
            <person name="Salamov A."/>
            <person name="Schmutz J."/>
            <person name="Khan Z."/>
            <person name="Redman R.S."/>
            <person name="Fleck N.D."/>
            <person name="Lindquist E."/>
            <person name="Grigoriev I.V."/>
            <person name="Doty S.L."/>
        </authorList>
    </citation>
    <scope>NUCLEOTIDE SEQUENCE [LARGE SCALE GENOMIC DNA]</scope>
    <source>
        <strain evidence="2 3">WP1</strain>
    </source>
</reference>
<keyword evidence="3" id="KW-1185">Reference proteome</keyword>
<organism evidence="2 3">
    <name type="scientific">Rhodotorula graminis (strain WP1)</name>
    <dbReference type="NCBI Taxonomy" id="578459"/>
    <lineage>
        <taxon>Eukaryota</taxon>
        <taxon>Fungi</taxon>
        <taxon>Dikarya</taxon>
        <taxon>Basidiomycota</taxon>
        <taxon>Pucciniomycotina</taxon>
        <taxon>Microbotryomycetes</taxon>
        <taxon>Sporidiobolales</taxon>
        <taxon>Sporidiobolaceae</taxon>
        <taxon>Rhodotorula</taxon>
    </lineage>
</organism>
<evidence type="ECO:0000256" key="1">
    <source>
        <dbReference type="SAM" id="MobiDB-lite"/>
    </source>
</evidence>
<evidence type="ECO:0000313" key="3">
    <source>
        <dbReference type="Proteomes" id="UP000053890"/>
    </source>
</evidence>
<name>A0A194S1L5_RHOGW</name>
<dbReference type="RefSeq" id="XP_018270458.1">
    <property type="nucleotide sequence ID" value="XM_018417213.1"/>
</dbReference>
<feature type="compositionally biased region" description="Polar residues" evidence="1">
    <location>
        <begin position="65"/>
        <end position="77"/>
    </location>
</feature>
<dbReference type="Proteomes" id="UP000053890">
    <property type="component" value="Unassembled WGS sequence"/>
</dbReference>
<proteinExistence type="predicted"/>
<dbReference type="GeneID" id="28977661"/>
<dbReference type="EMBL" id="KQ474080">
    <property type="protein sequence ID" value="KPV74409.1"/>
    <property type="molecule type" value="Genomic_DNA"/>
</dbReference>
<feature type="compositionally biased region" description="Basic and acidic residues" evidence="1">
    <location>
        <begin position="527"/>
        <end position="541"/>
    </location>
</feature>
<feature type="region of interest" description="Disordered" evidence="1">
    <location>
        <begin position="520"/>
        <end position="546"/>
    </location>
</feature>
<evidence type="ECO:0000313" key="2">
    <source>
        <dbReference type="EMBL" id="KPV74409.1"/>
    </source>
</evidence>
<feature type="compositionally biased region" description="Low complexity" evidence="1">
    <location>
        <begin position="27"/>
        <end position="44"/>
    </location>
</feature>
<dbReference type="OrthoDB" id="2530264at2759"/>
<dbReference type="AlphaFoldDB" id="A0A194S1L5"/>